<feature type="region of interest" description="Disordered" evidence="4">
    <location>
        <begin position="141"/>
        <end position="160"/>
    </location>
</feature>
<dbReference type="EMBL" id="HBER01017330">
    <property type="protein sequence ID" value="CAD8533477.1"/>
    <property type="molecule type" value="Transcribed_RNA"/>
</dbReference>
<dbReference type="PRINTS" id="PR01415">
    <property type="entry name" value="ANKYRIN"/>
</dbReference>
<protein>
    <submittedName>
        <fullName evidence="5">Uncharacterized protein</fullName>
    </submittedName>
</protein>
<accession>A0A7S0NTW6</accession>
<reference evidence="5" key="1">
    <citation type="submission" date="2021-01" db="EMBL/GenBank/DDBJ databases">
        <authorList>
            <person name="Corre E."/>
            <person name="Pelletier E."/>
            <person name="Niang G."/>
            <person name="Scheremetjew M."/>
            <person name="Finn R."/>
            <person name="Kale V."/>
            <person name="Holt S."/>
            <person name="Cochrane G."/>
            <person name="Meng A."/>
            <person name="Brown T."/>
            <person name="Cohen L."/>
        </authorList>
    </citation>
    <scope>NUCLEOTIDE SEQUENCE</scope>
    <source>
        <strain evidence="5">RCC1130</strain>
    </source>
</reference>
<evidence type="ECO:0000256" key="3">
    <source>
        <dbReference type="PROSITE-ProRule" id="PRU00023"/>
    </source>
</evidence>
<dbReference type="SUPFAM" id="SSF48403">
    <property type="entry name" value="Ankyrin repeat"/>
    <property type="match status" value="1"/>
</dbReference>
<dbReference type="PANTHER" id="PTHR24126:SF14">
    <property type="entry name" value="ANK_REP_REGION DOMAIN-CONTAINING PROTEIN"/>
    <property type="match status" value="1"/>
</dbReference>
<gene>
    <name evidence="5" type="ORF">CLEP1334_LOCUS8732</name>
</gene>
<evidence type="ECO:0000256" key="1">
    <source>
        <dbReference type="ARBA" id="ARBA00022737"/>
    </source>
</evidence>
<dbReference type="PROSITE" id="PS50088">
    <property type="entry name" value="ANK_REPEAT"/>
    <property type="match status" value="3"/>
</dbReference>
<feature type="repeat" description="ANK" evidence="3">
    <location>
        <begin position="105"/>
        <end position="137"/>
    </location>
</feature>
<feature type="region of interest" description="Disordered" evidence="4">
    <location>
        <begin position="175"/>
        <end position="199"/>
    </location>
</feature>
<evidence type="ECO:0000256" key="2">
    <source>
        <dbReference type="ARBA" id="ARBA00023043"/>
    </source>
</evidence>
<organism evidence="5">
    <name type="scientific">Calcidiscus leptoporus</name>
    <dbReference type="NCBI Taxonomy" id="127549"/>
    <lineage>
        <taxon>Eukaryota</taxon>
        <taxon>Haptista</taxon>
        <taxon>Haptophyta</taxon>
        <taxon>Prymnesiophyceae</taxon>
        <taxon>Coccolithales</taxon>
        <taxon>Calcidiscaceae</taxon>
        <taxon>Calcidiscus</taxon>
    </lineage>
</organism>
<proteinExistence type="predicted"/>
<feature type="repeat" description="ANK" evidence="3">
    <location>
        <begin position="221"/>
        <end position="253"/>
    </location>
</feature>
<dbReference type="Pfam" id="PF12796">
    <property type="entry name" value="Ank_2"/>
    <property type="match status" value="3"/>
</dbReference>
<evidence type="ECO:0000313" key="5">
    <source>
        <dbReference type="EMBL" id="CAD8533477.1"/>
    </source>
</evidence>
<dbReference type="Gene3D" id="1.25.40.20">
    <property type="entry name" value="Ankyrin repeat-containing domain"/>
    <property type="match status" value="3"/>
</dbReference>
<feature type="repeat" description="ANK" evidence="3">
    <location>
        <begin position="297"/>
        <end position="322"/>
    </location>
</feature>
<dbReference type="SMART" id="SM00248">
    <property type="entry name" value="ANK"/>
    <property type="match status" value="7"/>
</dbReference>
<dbReference type="InterPro" id="IPR002110">
    <property type="entry name" value="Ankyrin_rpt"/>
</dbReference>
<keyword evidence="2 3" id="KW-0040">ANK repeat</keyword>
<keyword evidence="1" id="KW-0677">Repeat</keyword>
<dbReference type="PANTHER" id="PTHR24126">
    <property type="entry name" value="ANKYRIN REPEAT, PH AND SEC7 DOMAIN CONTAINING PROTEIN SECG-RELATED"/>
    <property type="match status" value="1"/>
</dbReference>
<sequence>MAKASNGLAPWEMAKEDEMRALCCGEKLVLHAAVRSCDVKQVQSALRDGADVSRADRDGFTALHLAIAAADSEEDALEMLHALLQAKAGRSAPSLAIAFGTINREGYMPLHLAALKGSAALAAALLEAGAPIDAKSRLRGAGYDGNWGKRETKSAQLEEIDSRHRTALQLALERLEKSEEGDDSDDDDGGGGGDAADDDSGVDLVRVLLRHKADVNTRDINERTPLEQAVDAGRHGVVKLLLEADAEPTAVGKRHGVLHQAVIKSDACMVELLLKHNAEASSCKPAARLDVNGCGRDGWTPLALAARAGHTAAAELLLEYGAAPTVVMANGKTALDIARVNKKDSIVALLG</sequence>
<evidence type="ECO:0000256" key="4">
    <source>
        <dbReference type="SAM" id="MobiDB-lite"/>
    </source>
</evidence>
<dbReference type="AlphaFoldDB" id="A0A7S0NTW6"/>
<dbReference type="InterPro" id="IPR036770">
    <property type="entry name" value="Ankyrin_rpt-contain_sf"/>
</dbReference>
<dbReference type="PROSITE" id="PS50297">
    <property type="entry name" value="ANK_REP_REGION"/>
    <property type="match status" value="2"/>
</dbReference>
<feature type="compositionally biased region" description="Acidic residues" evidence="4">
    <location>
        <begin position="179"/>
        <end position="199"/>
    </location>
</feature>
<name>A0A7S0NTW6_9EUKA</name>